<comment type="caution">
    <text evidence="1">The sequence shown here is derived from an EMBL/GenBank/DDBJ whole genome shotgun (WGS) entry which is preliminary data.</text>
</comment>
<proteinExistence type="predicted"/>
<reference evidence="1 2" key="1">
    <citation type="journal article" date="2015" name="Stand. Genomic Sci.">
        <title>Genomic Encyclopedia of Bacterial and Archaeal Type Strains, Phase III: the genomes of soil and plant-associated and newly described type strains.</title>
        <authorList>
            <person name="Whitman W.B."/>
            <person name="Woyke T."/>
            <person name="Klenk H.P."/>
            <person name="Zhou Y."/>
            <person name="Lilburn T.G."/>
            <person name="Beck B.J."/>
            <person name="De Vos P."/>
            <person name="Vandamme P."/>
            <person name="Eisen J.A."/>
            <person name="Garrity G."/>
            <person name="Hugenholtz P."/>
            <person name="Kyrpides N.C."/>
        </authorList>
    </citation>
    <scope>NUCLEOTIDE SEQUENCE [LARGE SCALE GENOMIC DNA]</scope>
    <source>
        <strain evidence="1 2">CGMCC 1.2546</strain>
    </source>
</reference>
<keyword evidence="2" id="KW-1185">Reference proteome</keyword>
<evidence type="ECO:0000313" key="1">
    <source>
        <dbReference type="EMBL" id="TWI17054.1"/>
    </source>
</evidence>
<dbReference type="RefSeq" id="WP_145723486.1">
    <property type="nucleotide sequence ID" value="NZ_BSPF01000024.1"/>
</dbReference>
<evidence type="ECO:0000313" key="2">
    <source>
        <dbReference type="Proteomes" id="UP000317122"/>
    </source>
</evidence>
<dbReference type="Proteomes" id="UP000317122">
    <property type="component" value="Unassembled WGS sequence"/>
</dbReference>
<sequence length="986" mass="106810">MTAALPYGSVNDAINDIFFDGRFAAQPVYLSMDNGMRSEFGERFGIDPDMTEAAVCESVKQTLALAGDPYGKHTLDARKWSRAGKRSPPSFSALLFTLAYAAELMEAEGTFANNNYYYRLSQVMGIEREILKRYRNSPEPLWLALNDWLVANNHLLGRPTARPMSSTWRYVGWSISQAIVRASDRDLFHDLFERFGFSGSEAISKRDMVHYLANWMLTSRPNARLKNAWSKRELRERVAEAAIAELANWNSGSGTTIAGTQARATRLSLLANLVPRLAGPVLELHLGHLGEEATPATLVNEAGSFQIANDEFGNFATISPSPFFAGDVALGQLQAFKQIDSARRFEWQPRLVVPFAKPEQGALWVEATRVGFGVQHLLLVRDTGRLPKMVESYLMKAASRLPTIASAGKLKGLPTGWILYGDVQISRTNIQPDSYDLECLVPLGEGSVLDFQGGLQLLPSFYHSKSSPVARLAVPAGPARLEAAAPVAEGIIASTPSAGKEVELRLGSNMGEALVLRGYEGEELVEETEVFFRDADNPTPLHRDGRGQLEYASILSTGKPAFTPSVAVRGMSVAGEVRHPGKVDQGSSEPAAMLPEGGAAEDVQDAAYSRAVEQHVAREACIENGYHVWRFPMIPADTPRGTPIEGHCTSCSQSLVIVYRQRKKVQPAAALPARIPLPPMPLPTNDDTHPVDHDLLLDALSFFGSGSWSKFVALLDALTTTPQFARQVAEDYAALGLVDVELRPGSSAIRSWSVPAPAINFFGERQAFLSGFRSGDLVQQLQQAVVDAGGKLSSAPQGGGPSALFFEGIDDSVLRTAIDGIHDPHGRQVAINVQPALSIAGACLAMPPLEQGLVPVSIGRARNLQQFNPQSARWKDVEGVRGNGCYRWNEGSQAYAYVGADGTAKGGPYQITKLLAARASRMRLHAYDASKHVFRSTLGCEPPGLLSRALVACSGRLPAKDRGITIHTSVTPEVGLATMKVLYGEV</sequence>
<dbReference type="OrthoDB" id="7056088at2"/>
<gene>
    <name evidence="1" type="ORF">IQ26_07607</name>
</gene>
<organism evidence="1 2">
    <name type="scientific">Mesorhizobium tianshanense</name>
    <dbReference type="NCBI Taxonomy" id="39844"/>
    <lineage>
        <taxon>Bacteria</taxon>
        <taxon>Pseudomonadati</taxon>
        <taxon>Pseudomonadota</taxon>
        <taxon>Alphaproteobacteria</taxon>
        <taxon>Hyphomicrobiales</taxon>
        <taxon>Phyllobacteriaceae</taxon>
        <taxon>Mesorhizobium</taxon>
    </lineage>
</organism>
<name>A0A562MAX4_9HYPH</name>
<accession>A0A562MAX4</accession>
<protein>
    <submittedName>
        <fullName evidence="1">Uncharacterized protein</fullName>
    </submittedName>
</protein>
<dbReference type="AlphaFoldDB" id="A0A562MAX4"/>
<dbReference type="EMBL" id="VLKT01000114">
    <property type="protein sequence ID" value="TWI17054.1"/>
    <property type="molecule type" value="Genomic_DNA"/>
</dbReference>